<dbReference type="OrthoDB" id="440755at2759"/>
<comment type="caution">
    <text evidence="9">The sequence shown here is derived from an EMBL/GenBank/DDBJ whole genome shotgun (WGS) entry which is preliminary data.</text>
</comment>
<protein>
    <recommendedName>
        <fullName evidence="8">Major facilitator superfamily (MFS) profile domain-containing protein</fullName>
    </recommendedName>
</protein>
<evidence type="ECO:0000313" key="9">
    <source>
        <dbReference type="EMBL" id="TGJ85542.1"/>
    </source>
</evidence>
<dbReference type="InterPro" id="IPR011701">
    <property type="entry name" value="MFS"/>
</dbReference>
<evidence type="ECO:0000256" key="1">
    <source>
        <dbReference type="ARBA" id="ARBA00004141"/>
    </source>
</evidence>
<feature type="transmembrane region" description="Helical" evidence="7">
    <location>
        <begin position="420"/>
        <end position="445"/>
    </location>
</feature>
<evidence type="ECO:0000259" key="8">
    <source>
        <dbReference type="PROSITE" id="PS50850"/>
    </source>
</evidence>
<feature type="transmembrane region" description="Helical" evidence="7">
    <location>
        <begin position="253"/>
        <end position="273"/>
    </location>
</feature>
<dbReference type="Gene3D" id="1.20.1720.10">
    <property type="entry name" value="Multidrug resistance protein D"/>
    <property type="match status" value="1"/>
</dbReference>
<feature type="transmembrane region" description="Helical" evidence="7">
    <location>
        <begin position="294"/>
        <end position="314"/>
    </location>
</feature>
<sequence>MSTREKSPPPGASAAPVRADKVLQYTRLAVICLTQFVDIASLGMATIALPTIKEELGFDEGSLQWVLTAYSLTYGGLLMVGGRLGDIFGQELMLKISMFAFNVFTLICALVPNKIGFLVARALQGLAAAFTIPSAQAMTKHLFPDPDEHALALAWWGATGAVGFVVGPIIGGLFTSLVSWRWIFWFPLIVEGLLNILALFLFRKQSPGSAGSLSLIEILERVDPIGTALSIPGLILLIYSLTTGNIVGWSNGGVIGTLVVAVLLLVAFVFVEAKIARYPFVPKHLWKATDLPSACALAAITYAVWQGANYFLALQLQDLGFTALETSIHFIPLGVTAFLTNMILPRFMSPKGPRIVLLMSWLFAIAGVTLFTFVHSTDDYWRLCFPGMILYIIGLASGYYVSLVKVVISASAEDQGSVAGVFNMALNVGGAVLGVAVLTVISNSVADQHGGTLLVEARLRGYQAAYYGAVTWAALGTLVSLYSVITHYKRDRKDSGSATSTRSSIDEEEKGSMSLGKSNGMSEHEEDGDSSGNKI</sequence>
<organism evidence="9 10">
    <name type="scientific">Xylaria hypoxylon</name>
    <dbReference type="NCBI Taxonomy" id="37992"/>
    <lineage>
        <taxon>Eukaryota</taxon>
        <taxon>Fungi</taxon>
        <taxon>Dikarya</taxon>
        <taxon>Ascomycota</taxon>
        <taxon>Pezizomycotina</taxon>
        <taxon>Sordariomycetes</taxon>
        <taxon>Xylariomycetidae</taxon>
        <taxon>Xylariales</taxon>
        <taxon>Xylariaceae</taxon>
        <taxon>Xylaria</taxon>
    </lineage>
</organism>
<keyword evidence="2" id="KW-0813">Transport</keyword>
<evidence type="ECO:0000256" key="6">
    <source>
        <dbReference type="SAM" id="MobiDB-lite"/>
    </source>
</evidence>
<comment type="subcellular location">
    <subcellularLocation>
        <location evidence="1">Membrane</location>
        <topology evidence="1">Multi-pass membrane protein</topology>
    </subcellularLocation>
</comment>
<dbReference type="PANTHER" id="PTHR42718">
    <property type="entry name" value="MAJOR FACILITATOR SUPERFAMILY MULTIDRUG TRANSPORTER MFSC"/>
    <property type="match status" value="1"/>
</dbReference>
<feature type="region of interest" description="Disordered" evidence="6">
    <location>
        <begin position="493"/>
        <end position="535"/>
    </location>
</feature>
<dbReference type="SUPFAM" id="SSF103473">
    <property type="entry name" value="MFS general substrate transporter"/>
    <property type="match status" value="1"/>
</dbReference>
<dbReference type="Gene3D" id="1.20.1250.20">
    <property type="entry name" value="MFS general substrate transporter like domains"/>
    <property type="match status" value="1"/>
</dbReference>
<gene>
    <name evidence="9" type="ORF">E0Z10_g3219</name>
</gene>
<dbReference type="GO" id="GO:0022857">
    <property type="term" value="F:transmembrane transporter activity"/>
    <property type="evidence" value="ECO:0007669"/>
    <property type="project" value="InterPro"/>
</dbReference>
<dbReference type="PANTHER" id="PTHR42718:SF9">
    <property type="entry name" value="MAJOR FACILITATOR SUPERFAMILY MULTIDRUG TRANSPORTER MFSC"/>
    <property type="match status" value="1"/>
</dbReference>
<dbReference type="InterPro" id="IPR020846">
    <property type="entry name" value="MFS_dom"/>
</dbReference>
<accession>A0A4Z0ZAC8</accession>
<proteinExistence type="predicted"/>
<dbReference type="InterPro" id="IPR036259">
    <property type="entry name" value="MFS_trans_sf"/>
</dbReference>
<dbReference type="Pfam" id="PF07690">
    <property type="entry name" value="MFS_1"/>
    <property type="match status" value="1"/>
</dbReference>
<feature type="transmembrane region" description="Helical" evidence="7">
    <location>
        <begin position="28"/>
        <end position="50"/>
    </location>
</feature>
<dbReference type="PROSITE" id="PS50850">
    <property type="entry name" value="MFS"/>
    <property type="match status" value="1"/>
</dbReference>
<feature type="transmembrane region" description="Helical" evidence="7">
    <location>
        <begin position="182"/>
        <end position="202"/>
    </location>
</feature>
<feature type="transmembrane region" description="Helical" evidence="7">
    <location>
        <begin position="465"/>
        <end position="485"/>
    </location>
</feature>
<evidence type="ECO:0000256" key="7">
    <source>
        <dbReference type="SAM" id="Phobius"/>
    </source>
</evidence>
<keyword evidence="4 7" id="KW-1133">Transmembrane helix</keyword>
<evidence type="ECO:0000256" key="3">
    <source>
        <dbReference type="ARBA" id="ARBA00022692"/>
    </source>
</evidence>
<feature type="transmembrane region" description="Helical" evidence="7">
    <location>
        <begin position="356"/>
        <end position="376"/>
    </location>
</feature>
<evidence type="ECO:0000313" key="10">
    <source>
        <dbReference type="Proteomes" id="UP000297716"/>
    </source>
</evidence>
<keyword evidence="10" id="KW-1185">Reference proteome</keyword>
<keyword evidence="5 7" id="KW-0472">Membrane</keyword>
<evidence type="ECO:0000256" key="2">
    <source>
        <dbReference type="ARBA" id="ARBA00022448"/>
    </source>
</evidence>
<feature type="transmembrane region" description="Helical" evidence="7">
    <location>
        <begin position="62"/>
        <end position="80"/>
    </location>
</feature>
<reference evidence="9 10" key="1">
    <citation type="submission" date="2019-03" db="EMBL/GenBank/DDBJ databases">
        <title>Draft genome sequence of Xylaria hypoxylon DSM 108379, a ubiquitous saprotrophic-parasitic fungi on hardwood.</title>
        <authorList>
            <person name="Buettner E."/>
            <person name="Leonhardt S."/>
            <person name="Gebauer A.M."/>
            <person name="Liers C."/>
            <person name="Hofrichter M."/>
            <person name="Kellner H."/>
        </authorList>
    </citation>
    <scope>NUCLEOTIDE SEQUENCE [LARGE SCALE GENOMIC DNA]</scope>
    <source>
        <strain evidence="9 10">DSM 108379</strain>
    </source>
</reference>
<feature type="transmembrane region" description="Helical" evidence="7">
    <location>
        <begin position="150"/>
        <end position="170"/>
    </location>
</feature>
<evidence type="ECO:0000256" key="4">
    <source>
        <dbReference type="ARBA" id="ARBA00022989"/>
    </source>
</evidence>
<dbReference type="EMBL" id="SKBN01000043">
    <property type="protein sequence ID" value="TGJ85542.1"/>
    <property type="molecule type" value="Genomic_DNA"/>
</dbReference>
<feature type="transmembrane region" description="Helical" evidence="7">
    <location>
        <begin position="388"/>
        <end position="408"/>
    </location>
</feature>
<dbReference type="AlphaFoldDB" id="A0A4Z0ZAC8"/>
<dbReference type="GO" id="GO:0016020">
    <property type="term" value="C:membrane"/>
    <property type="evidence" value="ECO:0007669"/>
    <property type="project" value="UniProtKB-SubCell"/>
</dbReference>
<feature type="transmembrane region" description="Helical" evidence="7">
    <location>
        <begin position="326"/>
        <end position="344"/>
    </location>
</feature>
<dbReference type="Proteomes" id="UP000297716">
    <property type="component" value="Unassembled WGS sequence"/>
</dbReference>
<feature type="domain" description="Major facilitator superfamily (MFS) profile" evidence="8">
    <location>
        <begin position="27"/>
        <end position="491"/>
    </location>
</feature>
<evidence type="ECO:0000256" key="5">
    <source>
        <dbReference type="ARBA" id="ARBA00023136"/>
    </source>
</evidence>
<feature type="transmembrane region" description="Helical" evidence="7">
    <location>
        <begin position="92"/>
        <end position="112"/>
    </location>
</feature>
<keyword evidence="3 7" id="KW-0812">Transmembrane</keyword>
<name>A0A4Z0ZAC8_9PEZI</name>